<keyword evidence="3" id="KW-1185">Reference proteome</keyword>
<evidence type="ECO:0000259" key="1">
    <source>
        <dbReference type="Pfam" id="PF06985"/>
    </source>
</evidence>
<comment type="caution">
    <text evidence="2">The sequence shown here is derived from an EMBL/GenBank/DDBJ whole genome shotgun (WGS) entry which is preliminary data.</text>
</comment>
<dbReference type="AlphaFoldDB" id="A0AAW0CW27"/>
<evidence type="ECO:0000313" key="2">
    <source>
        <dbReference type="EMBL" id="KAK7043016.1"/>
    </source>
</evidence>
<protein>
    <recommendedName>
        <fullName evidence="1">Heterokaryon incompatibility domain-containing protein</fullName>
    </recommendedName>
</protein>
<gene>
    <name evidence="2" type="ORF">VNI00_008754</name>
</gene>
<dbReference type="PANTHER" id="PTHR33112:SF14">
    <property type="entry name" value="HETEROKARYON INCOMPATIBILITY DOMAIN-CONTAINING PROTEIN"/>
    <property type="match status" value="1"/>
</dbReference>
<dbReference type="EMBL" id="JAYKXP010000030">
    <property type="protein sequence ID" value="KAK7043016.1"/>
    <property type="molecule type" value="Genomic_DNA"/>
</dbReference>
<dbReference type="Proteomes" id="UP001383192">
    <property type="component" value="Unassembled WGS sequence"/>
</dbReference>
<accession>A0AAW0CW27</accession>
<dbReference type="PANTHER" id="PTHR33112">
    <property type="entry name" value="DOMAIN PROTEIN, PUTATIVE-RELATED"/>
    <property type="match status" value="1"/>
</dbReference>
<dbReference type="Pfam" id="PF06985">
    <property type="entry name" value="HET"/>
    <property type="match status" value="1"/>
</dbReference>
<sequence>MGQHLSTFARIYRGVLGVLITFVGNRWDRIQNRGSQRNEDTSHHPQSLKTVASVPITELSGCVVNTSPQATSCRFRLLDVASFLDMDTFEITEFPGIIETQNARTDLSQIILPPYAAISYPWRDLQHPQGTSAPSFSVAGALHADPISIDVLKTACLAARAYGCGYIWLDRLSILQGDKKDKNWQIQRMFHVYKQCCVCLVFPGGLVRLAKLDDSTTWIDRAWTLQETVAPGVENTKVVIHLSHPTYTDYLRHRCKDVGYTERFSDLYVGEAK</sequence>
<evidence type="ECO:0000313" key="3">
    <source>
        <dbReference type="Proteomes" id="UP001383192"/>
    </source>
</evidence>
<dbReference type="InterPro" id="IPR010730">
    <property type="entry name" value="HET"/>
</dbReference>
<organism evidence="2 3">
    <name type="scientific">Paramarasmius palmivorus</name>
    <dbReference type="NCBI Taxonomy" id="297713"/>
    <lineage>
        <taxon>Eukaryota</taxon>
        <taxon>Fungi</taxon>
        <taxon>Dikarya</taxon>
        <taxon>Basidiomycota</taxon>
        <taxon>Agaricomycotina</taxon>
        <taxon>Agaricomycetes</taxon>
        <taxon>Agaricomycetidae</taxon>
        <taxon>Agaricales</taxon>
        <taxon>Marasmiineae</taxon>
        <taxon>Marasmiaceae</taxon>
        <taxon>Paramarasmius</taxon>
    </lineage>
</organism>
<name>A0AAW0CW27_9AGAR</name>
<feature type="domain" description="Heterokaryon incompatibility" evidence="1">
    <location>
        <begin position="115"/>
        <end position="202"/>
    </location>
</feature>
<proteinExistence type="predicted"/>
<reference evidence="2 3" key="1">
    <citation type="submission" date="2024-01" db="EMBL/GenBank/DDBJ databases">
        <title>A draft genome for a cacao thread blight-causing isolate of Paramarasmius palmivorus.</title>
        <authorList>
            <person name="Baruah I.K."/>
            <person name="Bukari Y."/>
            <person name="Amoako-Attah I."/>
            <person name="Meinhardt L.W."/>
            <person name="Bailey B.A."/>
            <person name="Cohen S.P."/>
        </authorList>
    </citation>
    <scope>NUCLEOTIDE SEQUENCE [LARGE SCALE GENOMIC DNA]</scope>
    <source>
        <strain evidence="2 3">GH-12</strain>
    </source>
</reference>